<protein>
    <submittedName>
        <fullName evidence="2">Nuclear transport factor 2 family protein</fullName>
    </submittedName>
</protein>
<evidence type="ECO:0000259" key="1">
    <source>
        <dbReference type="Pfam" id="PF12680"/>
    </source>
</evidence>
<dbReference type="Proteomes" id="UP000515512">
    <property type="component" value="Chromosome"/>
</dbReference>
<name>A0A7D6V9E0_9NOCA</name>
<proteinExistence type="predicted"/>
<feature type="domain" description="SnoaL-like" evidence="1">
    <location>
        <begin position="18"/>
        <end position="122"/>
    </location>
</feature>
<dbReference type="InterPro" id="IPR037401">
    <property type="entry name" value="SnoaL-like"/>
</dbReference>
<keyword evidence="3" id="KW-1185">Reference proteome</keyword>
<dbReference type="Gene3D" id="3.10.450.50">
    <property type="match status" value="1"/>
</dbReference>
<accession>A0A7D6V9E0</accession>
<dbReference type="EMBL" id="CP059399">
    <property type="protein sequence ID" value="QLY29613.1"/>
    <property type="molecule type" value="Genomic_DNA"/>
</dbReference>
<dbReference type="KEGG" id="nhu:H0264_30920"/>
<gene>
    <name evidence="2" type="ORF">H0264_30920</name>
</gene>
<organism evidence="2 3">
    <name type="scientific">Nocardia huaxiensis</name>
    <dbReference type="NCBI Taxonomy" id="2755382"/>
    <lineage>
        <taxon>Bacteria</taxon>
        <taxon>Bacillati</taxon>
        <taxon>Actinomycetota</taxon>
        <taxon>Actinomycetes</taxon>
        <taxon>Mycobacteriales</taxon>
        <taxon>Nocardiaceae</taxon>
        <taxon>Nocardia</taxon>
    </lineage>
</organism>
<dbReference type="RefSeq" id="WP_181580817.1">
    <property type="nucleotide sequence ID" value="NZ_CP059399.1"/>
</dbReference>
<evidence type="ECO:0000313" key="3">
    <source>
        <dbReference type="Proteomes" id="UP000515512"/>
    </source>
</evidence>
<dbReference type="InterPro" id="IPR032710">
    <property type="entry name" value="NTF2-like_dom_sf"/>
</dbReference>
<dbReference type="SUPFAM" id="SSF54427">
    <property type="entry name" value="NTF2-like"/>
    <property type="match status" value="1"/>
</dbReference>
<dbReference type="Pfam" id="PF12680">
    <property type="entry name" value="SnoaL_2"/>
    <property type="match status" value="1"/>
</dbReference>
<sequence length="134" mass="14214">MSPTASTTIADRIAADWTALWNGDFALAPNLCTPDFRIRFASVSNDGTHPADTARGPEQFVAYLRDFRAARPGMRFALDGAATGSLNATGTGTFAARWCVDAPGGPSGIDMFAIVDGKIAEVWSVTGQRRFPTS</sequence>
<reference evidence="2 3" key="1">
    <citation type="submission" date="2020-07" db="EMBL/GenBank/DDBJ databases">
        <authorList>
            <person name="Zhuang K."/>
            <person name="Ran Y."/>
        </authorList>
    </citation>
    <scope>NUCLEOTIDE SEQUENCE [LARGE SCALE GENOMIC DNA]</scope>
    <source>
        <strain evidence="2 3">WCH-YHL-001</strain>
    </source>
</reference>
<evidence type="ECO:0000313" key="2">
    <source>
        <dbReference type="EMBL" id="QLY29613.1"/>
    </source>
</evidence>
<dbReference type="AlphaFoldDB" id="A0A7D6V9E0"/>